<keyword evidence="1" id="KW-0732">Signal</keyword>
<dbReference type="STRING" id="996342.SAMN05443551_3282"/>
<accession>A0A1M5W697</accession>
<feature type="signal peptide" evidence="1">
    <location>
        <begin position="1"/>
        <end position="22"/>
    </location>
</feature>
<evidence type="ECO:0000313" key="3">
    <source>
        <dbReference type="EMBL" id="SHH82995.1"/>
    </source>
</evidence>
<dbReference type="Gene3D" id="1.10.101.10">
    <property type="entry name" value="PGBD-like superfamily/PGBD"/>
    <property type="match status" value="1"/>
</dbReference>
<dbReference type="InterPro" id="IPR002477">
    <property type="entry name" value="Peptidoglycan-bd-like"/>
</dbReference>
<feature type="domain" description="Peptidoglycan binding-like" evidence="2">
    <location>
        <begin position="120"/>
        <end position="162"/>
    </location>
</feature>
<keyword evidence="4" id="KW-1185">Reference proteome</keyword>
<dbReference type="AlphaFoldDB" id="A0A1M5W697"/>
<gene>
    <name evidence="3" type="ORF">SAMN05443551_3282</name>
</gene>
<dbReference type="InterPro" id="IPR036365">
    <property type="entry name" value="PGBD-like_sf"/>
</dbReference>
<dbReference type="SUPFAM" id="SSF47090">
    <property type="entry name" value="PGBD-like"/>
    <property type="match status" value="1"/>
</dbReference>
<organism evidence="3 4">
    <name type="scientific">Marivita hallyeonensis</name>
    <dbReference type="NCBI Taxonomy" id="996342"/>
    <lineage>
        <taxon>Bacteria</taxon>
        <taxon>Pseudomonadati</taxon>
        <taxon>Pseudomonadota</taxon>
        <taxon>Alphaproteobacteria</taxon>
        <taxon>Rhodobacterales</taxon>
        <taxon>Roseobacteraceae</taxon>
        <taxon>Marivita</taxon>
    </lineage>
</organism>
<proteinExistence type="predicted"/>
<evidence type="ECO:0000256" key="1">
    <source>
        <dbReference type="SAM" id="SignalP"/>
    </source>
</evidence>
<dbReference type="Pfam" id="PF01471">
    <property type="entry name" value="PG_binding_1"/>
    <property type="match status" value="1"/>
</dbReference>
<feature type="chain" id="PRO_5012500104" evidence="1">
    <location>
        <begin position="23"/>
        <end position="184"/>
    </location>
</feature>
<reference evidence="3 4" key="1">
    <citation type="submission" date="2016-11" db="EMBL/GenBank/DDBJ databases">
        <authorList>
            <person name="Jaros S."/>
            <person name="Januszkiewicz K."/>
            <person name="Wedrychowicz H."/>
        </authorList>
    </citation>
    <scope>NUCLEOTIDE SEQUENCE [LARGE SCALE GENOMIC DNA]</scope>
    <source>
        <strain evidence="3 4">DSM 29431</strain>
    </source>
</reference>
<protein>
    <submittedName>
        <fullName evidence="3">Putative peptidoglycan binding domain-containing protein</fullName>
    </submittedName>
</protein>
<name>A0A1M5W697_9RHOB</name>
<dbReference type="Proteomes" id="UP000184221">
    <property type="component" value="Unassembled WGS sequence"/>
</dbReference>
<evidence type="ECO:0000259" key="2">
    <source>
        <dbReference type="Pfam" id="PF01471"/>
    </source>
</evidence>
<sequence>MTRPPTVIRAVCAVVLTGYLCACTSTSGFDDGPSDLDVPDFASAQIPPPPGVNPGGCWVRDVAPAELQTVTRQIEVSPAEMAPDGTLLKPARFRTETAQVIVRERQELIFETPCPADMTREFISTLQRALDARGLYRGPITGEMDVFTLRAVRRYQSGQGLPSGLLSLQSARRLGLLTTPRDQL</sequence>
<evidence type="ECO:0000313" key="4">
    <source>
        <dbReference type="Proteomes" id="UP000184221"/>
    </source>
</evidence>
<dbReference type="RefSeq" id="WP_072779125.1">
    <property type="nucleotide sequence ID" value="NZ_FQXC01000004.1"/>
</dbReference>
<dbReference type="EMBL" id="FQXC01000004">
    <property type="protein sequence ID" value="SHH82995.1"/>
    <property type="molecule type" value="Genomic_DNA"/>
</dbReference>
<dbReference type="InterPro" id="IPR036366">
    <property type="entry name" value="PGBDSf"/>
</dbReference>